<dbReference type="STRING" id="3641.A0A061H0B3"/>
<evidence type="ECO:0000256" key="2">
    <source>
        <dbReference type="ARBA" id="ARBA00022523"/>
    </source>
</evidence>
<dbReference type="SUPFAM" id="SSF49899">
    <property type="entry name" value="Concanavalin A-like lectins/glucanases"/>
    <property type="match status" value="1"/>
</dbReference>
<evidence type="ECO:0000259" key="11">
    <source>
        <dbReference type="PROSITE" id="PS51762"/>
    </source>
</evidence>
<keyword evidence="2 10" id="KW-0052">Apoplast</keyword>
<keyword evidence="1 10" id="KW-0134">Cell wall</keyword>
<evidence type="ECO:0000256" key="5">
    <source>
        <dbReference type="ARBA" id="ARBA00022729"/>
    </source>
</evidence>
<evidence type="ECO:0000256" key="1">
    <source>
        <dbReference type="ARBA" id="ARBA00022512"/>
    </source>
</evidence>
<dbReference type="GO" id="GO:0016762">
    <property type="term" value="F:xyloglucan:xyloglucosyl transferase activity"/>
    <property type="evidence" value="ECO:0007669"/>
    <property type="project" value="UniProtKB-EC"/>
</dbReference>
<evidence type="ECO:0000256" key="4">
    <source>
        <dbReference type="ARBA" id="ARBA00022679"/>
    </source>
</evidence>
<dbReference type="FunFam" id="2.60.120.200:FF:000025">
    <property type="entry name" value="Xyloglucan endotransglucosylase/hydrolase"/>
    <property type="match status" value="1"/>
</dbReference>
<dbReference type="Gramene" id="EOY34484">
    <property type="protein sequence ID" value="EOY34484"/>
    <property type="gene ID" value="TCM_042151"/>
</dbReference>
<proteinExistence type="inferred from homology"/>
<dbReference type="InterPro" id="IPR013320">
    <property type="entry name" value="ConA-like_dom_sf"/>
</dbReference>
<evidence type="ECO:0000256" key="6">
    <source>
        <dbReference type="ARBA" id="ARBA00022801"/>
    </source>
</evidence>
<name>A0A061H0B3_THECC</name>
<evidence type="ECO:0000256" key="9">
    <source>
        <dbReference type="ARBA" id="ARBA00023316"/>
    </source>
</evidence>
<comment type="subcellular location">
    <subcellularLocation>
        <location evidence="10">Secreted</location>
        <location evidence="10">Cell wall</location>
    </subcellularLocation>
    <subcellularLocation>
        <location evidence="10">Secreted</location>
        <location evidence="10">Extracellular space</location>
        <location evidence="10">Apoplast</location>
    </subcellularLocation>
</comment>
<dbReference type="GO" id="GO:0071555">
    <property type="term" value="P:cell wall organization"/>
    <property type="evidence" value="ECO:0007669"/>
    <property type="project" value="UniProtKB-KW"/>
</dbReference>
<keyword evidence="8 10" id="KW-0326">Glycosidase</keyword>
<evidence type="ECO:0000313" key="12">
    <source>
        <dbReference type="EMBL" id="EOY34484.1"/>
    </source>
</evidence>
<evidence type="ECO:0000313" key="13">
    <source>
        <dbReference type="Proteomes" id="UP000026915"/>
    </source>
</evidence>
<keyword evidence="13" id="KW-1185">Reference proteome</keyword>
<feature type="domain" description="GH16" evidence="11">
    <location>
        <begin position="81"/>
        <end position="293"/>
    </location>
</feature>
<dbReference type="InterPro" id="IPR044791">
    <property type="entry name" value="Beta-glucanase/XTH"/>
</dbReference>
<evidence type="ECO:0000256" key="3">
    <source>
        <dbReference type="ARBA" id="ARBA00022525"/>
    </source>
</evidence>
<evidence type="ECO:0000256" key="8">
    <source>
        <dbReference type="ARBA" id="ARBA00023295"/>
    </source>
</evidence>
<dbReference type="GO" id="GO:0048046">
    <property type="term" value="C:apoplast"/>
    <property type="evidence" value="ECO:0007669"/>
    <property type="project" value="UniProtKB-SubCell"/>
</dbReference>
<dbReference type="EC" id="2.4.1.207" evidence="10"/>
<keyword evidence="5" id="KW-0732">Signal</keyword>
<dbReference type="InterPro" id="IPR016455">
    <property type="entry name" value="XTH"/>
</dbReference>
<dbReference type="Pfam" id="PF06955">
    <property type="entry name" value="XET_C"/>
    <property type="match status" value="1"/>
</dbReference>
<accession>A0A061H0B3</accession>
<dbReference type="Pfam" id="PF00722">
    <property type="entry name" value="Glyco_hydro_16"/>
    <property type="match status" value="1"/>
</dbReference>
<dbReference type="eggNOG" id="ENOG502QQC7">
    <property type="taxonomic scope" value="Eukaryota"/>
</dbReference>
<keyword evidence="4 10" id="KW-0808">Transferase</keyword>
<dbReference type="GO" id="GO:0010411">
    <property type="term" value="P:xyloglucan metabolic process"/>
    <property type="evidence" value="ECO:0007669"/>
    <property type="project" value="InterPro"/>
</dbReference>
<dbReference type="InterPro" id="IPR010713">
    <property type="entry name" value="XET_C"/>
</dbReference>
<dbReference type="GO" id="GO:0004553">
    <property type="term" value="F:hydrolase activity, hydrolyzing O-glycosyl compounds"/>
    <property type="evidence" value="ECO:0007669"/>
    <property type="project" value="InterPro"/>
</dbReference>
<dbReference type="AlphaFoldDB" id="A0A061H0B3"/>
<dbReference type="InterPro" id="IPR000757">
    <property type="entry name" value="Beta-glucanase-like"/>
</dbReference>
<sequence>MVGPSIPLFIPTVLPHSSIHKPNLQNLSIFWSQSPNLQLSIQSFFVSLLVVCCFPMPSHFCVPLMAPIFSLFLAFLIISSGNAQGPPSPGYSPSSRVSSVDFDQGFRNLWGPQHQRIDQGSLTIWLDKSSGSGFKSLRPYQSGYFGAAIKLQPGYTAGVITSFYLSNNEDHPGNHDEIDIEFLGTTPDKPYTLQTNVYIRGTGDGNIIGREMRFHLWFDPTQDYHNYAILWTPSEIMFFVDDVPIRRYPRKSDATFPTRPMWVYGSIWDASSWATENGKYKADYNYQPFIARYTNFKLSGCNADGPTSCRPPSASPSGSDGLSQQQASAMNWVQGNYLVYDYCHDSKRDHTQTPEC</sequence>
<dbReference type="GO" id="GO:0042546">
    <property type="term" value="P:cell wall biogenesis"/>
    <property type="evidence" value="ECO:0007669"/>
    <property type="project" value="InterPro"/>
</dbReference>
<protein>
    <recommendedName>
        <fullName evidence="10">Xyloglucan endotransglucosylase/hydrolase</fullName>
        <ecNumber evidence="10">2.4.1.207</ecNumber>
    </recommendedName>
</protein>
<dbReference type="OMA" id="YRADYAY"/>
<keyword evidence="7" id="KW-1015">Disulfide bond</keyword>
<keyword evidence="9 10" id="KW-0961">Cell wall biogenesis/degradation</keyword>
<dbReference type="Proteomes" id="UP000026915">
    <property type="component" value="Chromosome 9"/>
</dbReference>
<evidence type="ECO:0000256" key="10">
    <source>
        <dbReference type="RuleBase" id="RU361120"/>
    </source>
</evidence>
<evidence type="ECO:0000256" key="7">
    <source>
        <dbReference type="ARBA" id="ARBA00023157"/>
    </source>
</evidence>
<dbReference type="Gene3D" id="2.60.120.200">
    <property type="match status" value="1"/>
</dbReference>
<dbReference type="CDD" id="cd02176">
    <property type="entry name" value="GH16_XET"/>
    <property type="match status" value="1"/>
</dbReference>
<comment type="similarity">
    <text evidence="10">Belongs to the glycosyl hydrolase 16 family.</text>
</comment>
<dbReference type="PROSITE" id="PS51762">
    <property type="entry name" value="GH16_2"/>
    <property type="match status" value="1"/>
</dbReference>
<dbReference type="PANTHER" id="PTHR31062">
    <property type="entry name" value="XYLOGLUCAN ENDOTRANSGLUCOSYLASE/HYDROLASE PROTEIN 8-RELATED"/>
    <property type="match status" value="1"/>
</dbReference>
<comment type="PTM">
    <text evidence="10">Contains at least one intrachain disulfide bond essential for its enzymatic activity.</text>
</comment>
<keyword evidence="3 10" id="KW-0964">Secreted</keyword>
<reference evidence="12 13" key="1">
    <citation type="journal article" date="2013" name="Genome Biol.">
        <title>The genome sequence of the most widely cultivated cacao type and its use to identify candidate genes regulating pod color.</title>
        <authorList>
            <person name="Motamayor J.C."/>
            <person name="Mockaitis K."/>
            <person name="Schmutz J."/>
            <person name="Haiminen N."/>
            <person name="Iii D.L."/>
            <person name="Cornejo O."/>
            <person name="Findley S.D."/>
            <person name="Zheng P."/>
            <person name="Utro F."/>
            <person name="Royaert S."/>
            <person name="Saski C."/>
            <person name="Jenkins J."/>
            <person name="Podicheti R."/>
            <person name="Zhao M."/>
            <person name="Scheffler B.E."/>
            <person name="Stack J.C."/>
            <person name="Feltus F.A."/>
            <person name="Mustiga G.M."/>
            <person name="Amores F."/>
            <person name="Phillips W."/>
            <person name="Marelli J.P."/>
            <person name="May G.D."/>
            <person name="Shapiro H."/>
            <person name="Ma J."/>
            <person name="Bustamante C.D."/>
            <person name="Schnell R.J."/>
            <person name="Main D."/>
            <person name="Gilbert D."/>
            <person name="Parida L."/>
            <person name="Kuhn D.N."/>
        </authorList>
    </citation>
    <scope>NUCLEOTIDE SEQUENCE [LARGE SCALE GENOMIC DNA]</scope>
    <source>
        <strain evidence="13">cv. Matina 1-6</strain>
    </source>
</reference>
<keyword evidence="6 10" id="KW-0378">Hydrolase</keyword>
<dbReference type="EMBL" id="CM001887">
    <property type="protein sequence ID" value="EOY34484.1"/>
    <property type="molecule type" value="Genomic_DNA"/>
</dbReference>
<comment type="function">
    <text evidence="10">Catalyzes xyloglucan endohydrolysis (XEH) and/or endotransglycosylation (XET). Cleaves and religates xyloglucan polymers, an essential constituent of the primary cell wall, and thereby participates in cell wall construction of growing tissues.</text>
</comment>
<dbReference type="InParanoid" id="A0A061H0B3"/>
<gene>
    <name evidence="12" type="ORF">TCM_042151</name>
</gene>
<organism evidence="12 13">
    <name type="scientific">Theobroma cacao</name>
    <name type="common">Cacao</name>
    <name type="synonym">Cocoa</name>
    <dbReference type="NCBI Taxonomy" id="3641"/>
    <lineage>
        <taxon>Eukaryota</taxon>
        <taxon>Viridiplantae</taxon>
        <taxon>Streptophyta</taxon>
        <taxon>Embryophyta</taxon>
        <taxon>Tracheophyta</taxon>
        <taxon>Spermatophyta</taxon>
        <taxon>Magnoliopsida</taxon>
        <taxon>eudicotyledons</taxon>
        <taxon>Gunneridae</taxon>
        <taxon>Pentapetalae</taxon>
        <taxon>rosids</taxon>
        <taxon>malvids</taxon>
        <taxon>Malvales</taxon>
        <taxon>Malvaceae</taxon>
        <taxon>Byttnerioideae</taxon>
        <taxon>Theobroma</taxon>
    </lineage>
</organism>